<dbReference type="Proteomes" id="UP000179251">
    <property type="component" value="Unassembled WGS sequence"/>
</dbReference>
<feature type="transmembrane region" description="Helical" evidence="1">
    <location>
        <begin position="6"/>
        <end position="30"/>
    </location>
</feature>
<dbReference type="NCBIfam" id="TIGR02532">
    <property type="entry name" value="IV_pilin_GFxxxE"/>
    <property type="match status" value="1"/>
</dbReference>
<protein>
    <recommendedName>
        <fullName evidence="4">Type II secretion system protein J</fullName>
    </recommendedName>
</protein>
<comment type="caution">
    <text evidence="2">The sequence shown here is derived from an EMBL/GenBank/DDBJ whole genome shotgun (WGS) entry which is preliminary data.</text>
</comment>
<keyword evidence="1" id="KW-1133">Transmembrane helix</keyword>
<sequence length="177" mass="19450">MKGFTLLEMIVALGVFATVALISASSLLLLTDAQRKAFSLQSAYDNVRFSLEVMARDLRTGYSYYCGSDQNDIIQEPTSRDCPAGGPAISYKNFSGNTVNYRIFEGRIEKFVDGIFVGAMTSENIIVDTLTFYVVGSPSDDDWQPRVAIVIKGEAGSGRSMSKFNLQTTVSQRKINL</sequence>
<accession>A0A1F5VET0</accession>
<evidence type="ECO:0000256" key="1">
    <source>
        <dbReference type="SAM" id="Phobius"/>
    </source>
</evidence>
<dbReference type="STRING" id="1798325.A2834_00570"/>
<reference evidence="2 3" key="1">
    <citation type="journal article" date="2016" name="Nat. Commun.">
        <title>Thousands of microbial genomes shed light on interconnected biogeochemical processes in an aquifer system.</title>
        <authorList>
            <person name="Anantharaman K."/>
            <person name="Brown C.T."/>
            <person name="Hug L.A."/>
            <person name="Sharon I."/>
            <person name="Castelle C.J."/>
            <person name="Probst A.J."/>
            <person name="Thomas B.C."/>
            <person name="Singh A."/>
            <person name="Wilkins M.J."/>
            <person name="Karaoz U."/>
            <person name="Brodie E.L."/>
            <person name="Williams K.H."/>
            <person name="Hubbard S.S."/>
            <person name="Banfield J.F."/>
        </authorList>
    </citation>
    <scope>NUCLEOTIDE SEQUENCE [LARGE SCALE GENOMIC DNA]</scope>
</reference>
<dbReference type="InterPro" id="IPR012902">
    <property type="entry name" value="N_methyl_site"/>
</dbReference>
<evidence type="ECO:0008006" key="4">
    <source>
        <dbReference type="Google" id="ProtNLM"/>
    </source>
</evidence>
<evidence type="ECO:0000313" key="2">
    <source>
        <dbReference type="EMBL" id="OGF61957.1"/>
    </source>
</evidence>
<keyword evidence="1" id="KW-0472">Membrane</keyword>
<dbReference type="PROSITE" id="PS00409">
    <property type="entry name" value="PROKAR_NTER_METHYL"/>
    <property type="match status" value="1"/>
</dbReference>
<keyword evidence="1" id="KW-0812">Transmembrane</keyword>
<evidence type="ECO:0000313" key="3">
    <source>
        <dbReference type="Proteomes" id="UP000179251"/>
    </source>
</evidence>
<gene>
    <name evidence="2" type="ORF">A2834_00570</name>
</gene>
<dbReference type="EMBL" id="MFHD01000024">
    <property type="protein sequence ID" value="OGF61957.1"/>
    <property type="molecule type" value="Genomic_DNA"/>
</dbReference>
<name>A0A1F5VET0_9BACT</name>
<organism evidence="2 3">
    <name type="scientific">Candidatus Giovannonibacteria bacterium RIFCSPHIGHO2_01_FULL_45_23</name>
    <dbReference type="NCBI Taxonomy" id="1798325"/>
    <lineage>
        <taxon>Bacteria</taxon>
        <taxon>Candidatus Giovannoniibacteriota</taxon>
    </lineage>
</organism>
<proteinExistence type="predicted"/>
<dbReference type="AlphaFoldDB" id="A0A1F5VET0"/>
<dbReference type="Pfam" id="PF07963">
    <property type="entry name" value="N_methyl"/>
    <property type="match status" value="1"/>
</dbReference>